<evidence type="ECO:0000313" key="4">
    <source>
        <dbReference type="EMBL" id="KAF9516484.1"/>
    </source>
</evidence>
<dbReference type="InterPro" id="IPR012093">
    <property type="entry name" value="Pirin"/>
</dbReference>
<dbReference type="SUPFAM" id="SSF51182">
    <property type="entry name" value="RmlC-like cupins"/>
    <property type="match status" value="1"/>
</dbReference>
<accession>A0A9P6B2G9</accession>
<dbReference type="PANTHER" id="PTHR43212:SF3">
    <property type="entry name" value="QUERCETIN 2,3-DIOXYGENASE"/>
    <property type="match status" value="1"/>
</dbReference>
<dbReference type="OrthoDB" id="10261807at2759"/>
<sequence length="278" mass="30654">MSVPILAPSPRYPNVRLVPRLSQERGNADHGWLKTFHTFNFADYYSSPVNSWGVLTVLNEDRVEPSKGFGRHGHREMEIFSYVVSGELEHKDSMGNREVLKRGDLQMTSAGTGITHAEYNGSVQKEVHFLQIWAKPNVARLTPKYYTRHYTDEEKKDKLVRIVAPLSVSEVTDTREGKGPAPIHSPISVYATIISPSANVLYSFPAAALNQIMRKSYVHVIQTSGYNTGAAKGARVKINGGLELAEGDGAFALGKEGDKLEVENVGDAPAEVLVFDVE</sequence>
<dbReference type="Gene3D" id="2.60.120.10">
    <property type="entry name" value="Jelly Rolls"/>
    <property type="match status" value="2"/>
</dbReference>
<dbReference type="InterPro" id="IPR011051">
    <property type="entry name" value="RmlC_Cupin_sf"/>
</dbReference>
<dbReference type="EMBL" id="MU128939">
    <property type="protein sequence ID" value="KAF9516484.1"/>
    <property type="molecule type" value="Genomic_DNA"/>
</dbReference>
<organism evidence="4 5">
    <name type="scientific">Hydnum rufescens UP504</name>
    <dbReference type="NCBI Taxonomy" id="1448309"/>
    <lineage>
        <taxon>Eukaryota</taxon>
        <taxon>Fungi</taxon>
        <taxon>Dikarya</taxon>
        <taxon>Basidiomycota</taxon>
        <taxon>Agaricomycotina</taxon>
        <taxon>Agaricomycetes</taxon>
        <taxon>Cantharellales</taxon>
        <taxon>Hydnaceae</taxon>
        <taxon>Hydnum</taxon>
    </lineage>
</organism>
<dbReference type="InterPro" id="IPR014710">
    <property type="entry name" value="RmlC-like_jellyroll"/>
</dbReference>
<proteinExistence type="inferred from homology"/>
<keyword evidence="5" id="KW-1185">Reference proteome</keyword>
<comment type="similarity">
    <text evidence="1 2">Belongs to the pirin family.</text>
</comment>
<comment type="caution">
    <text evidence="4">The sequence shown here is derived from an EMBL/GenBank/DDBJ whole genome shotgun (WGS) entry which is preliminary data.</text>
</comment>
<name>A0A9P6B2G9_9AGAM</name>
<dbReference type="PANTHER" id="PTHR43212">
    <property type="entry name" value="QUERCETIN 2,3-DIOXYGENASE"/>
    <property type="match status" value="1"/>
</dbReference>
<dbReference type="Proteomes" id="UP000886523">
    <property type="component" value="Unassembled WGS sequence"/>
</dbReference>
<evidence type="ECO:0000256" key="1">
    <source>
        <dbReference type="ARBA" id="ARBA00008416"/>
    </source>
</evidence>
<dbReference type="CDD" id="cd02910">
    <property type="entry name" value="cupin_Yhhw_N"/>
    <property type="match status" value="1"/>
</dbReference>
<gene>
    <name evidence="4" type="ORF">BS47DRAFT_1327384</name>
</gene>
<protein>
    <recommendedName>
        <fullName evidence="3">Pirin N-terminal domain-containing protein</fullName>
    </recommendedName>
</protein>
<dbReference type="InterPro" id="IPR003829">
    <property type="entry name" value="Pirin_N_dom"/>
</dbReference>
<evidence type="ECO:0000313" key="5">
    <source>
        <dbReference type="Proteomes" id="UP000886523"/>
    </source>
</evidence>
<dbReference type="Pfam" id="PF02678">
    <property type="entry name" value="Pirin"/>
    <property type="match status" value="1"/>
</dbReference>
<reference evidence="4" key="1">
    <citation type="journal article" date="2020" name="Nat. Commun.">
        <title>Large-scale genome sequencing of mycorrhizal fungi provides insights into the early evolution of symbiotic traits.</title>
        <authorList>
            <person name="Miyauchi S."/>
            <person name="Kiss E."/>
            <person name="Kuo A."/>
            <person name="Drula E."/>
            <person name="Kohler A."/>
            <person name="Sanchez-Garcia M."/>
            <person name="Morin E."/>
            <person name="Andreopoulos B."/>
            <person name="Barry K.W."/>
            <person name="Bonito G."/>
            <person name="Buee M."/>
            <person name="Carver A."/>
            <person name="Chen C."/>
            <person name="Cichocki N."/>
            <person name="Clum A."/>
            <person name="Culley D."/>
            <person name="Crous P.W."/>
            <person name="Fauchery L."/>
            <person name="Girlanda M."/>
            <person name="Hayes R.D."/>
            <person name="Keri Z."/>
            <person name="LaButti K."/>
            <person name="Lipzen A."/>
            <person name="Lombard V."/>
            <person name="Magnuson J."/>
            <person name="Maillard F."/>
            <person name="Murat C."/>
            <person name="Nolan M."/>
            <person name="Ohm R.A."/>
            <person name="Pangilinan J."/>
            <person name="Pereira M.F."/>
            <person name="Perotto S."/>
            <person name="Peter M."/>
            <person name="Pfister S."/>
            <person name="Riley R."/>
            <person name="Sitrit Y."/>
            <person name="Stielow J.B."/>
            <person name="Szollosi G."/>
            <person name="Zifcakova L."/>
            <person name="Stursova M."/>
            <person name="Spatafora J.W."/>
            <person name="Tedersoo L."/>
            <person name="Vaario L.M."/>
            <person name="Yamada A."/>
            <person name="Yan M."/>
            <person name="Wang P."/>
            <person name="Xu J."/>
            <person name="Bruns T."/>
            <person name="Baldrian P."/>
            <person name="Vilgalys R."/>
            <person name="Dunand C."/>
            <person name="Henrissat B."/>
            <person name="Grigoriev I.V."/>
            <person name="Hibbett D."/>
            <person name="Nagy L.G."/>
            <person name="Martin F.M."/>
        </authorList>
    </citation>
    <scope>NUCLEOTIDE SEQUENCE</scope>
    <source>
        <strain evidence="4">UP504</strain>
    </source>
</reference>
<dbReference type="AlphaFoldDB" id="A0A9P6B2G9"/>
<feature type="domain" description="Pirin N-terminal" evidence="3">
    <location>
        <begin position="23"/>
        <end position="133"/>
    </location>
</feature>
<evidence type="ECO:0000256" key="2">
    <source>
        <dbReference type="RuleBase" id="RU003457"/>
    </source>
</evidence>
<evidence type="ECO:0000259" key="3">
    <source>
        <dbReference type="Pfam" id="PF02678"/>
    </source>
</evidence>